<sequence length="67" mass="8214">MVTTIDLILYDVEKDHEIMIKQGTPDYYFMPLEEKEDGTIMYRKIYFDINIEMELHEYKYELIKSIN</sequence>
<organism evidence="1 2">
    <name type="scientific">Chengkuizengella axinellae</name>
    <dbReference type="NCBI Taxonomy" id="3064388"/>
    <lineage>
        <taxon>Bacteria</taxon>
        <taxon>Bacillati</taxon>
        <taxon>Bacillota</taxon>
        <taxon>Bacilli</taxon>
        <taxon>Bacillales</taxon>
        <taxon>Paenibacillaceae</taxon>
        <taxon>Chengkuizengella</taxon>
    </lineage>
</organism>
<dbReference type="EMBL" id="JAVAMP010000002">
    <property type="protein sequence ID" value="MDP5274272.1"/>
    <property type="molecule type" value="Genomic_DNA"/>
</dbReference>
<keyword evidence="2" id="KW-1185">Reference proteome</keyword>
<reference evidence="1 2" key="1">
    <citation type="submission" date="2023-08" db="EMBL/GenBank/DDBJ databases">
        <authorList>
            <person name="Park J.-S."/>
        </authorList>
    </citation>
    <scope>NUCLEOTIDE SEQUENCE [LARGE SCALE GENOMIC DNA]</scope>
    <source>
        <strain evidence="1 2">2205SS18-9</strain>
    </source>
</reference>
<protein>
    <submittedName>
        <fullName evidence="1">Uncharacterized protein</fullName>
    </submittedName>
</protein>
<dbReference type="RefSeq" id="WP_305991557.1">
    <property type="nucleotide sequence ID" value="NZ_JAVAMP010000002.1"/>
</dbReference>
<accession>A0ABT9IY71</accession>
<dbReference type="Proteomes" id="UP001231941">
    <property type="component" value="Unassembled WGS sequence"/>
</dbReference>
<gene>
    <name evidence="1" type="ORF">Q5Y73_09140</name>
</gene>
<name>A0ABT9IY71_9BACL</name>
<comment type="caution">
    <text evidence="1">The sequence shown here is derived from an EMBL/GenBank/DDBJ whole genome shotgun (WGS) entry which is preliminary data.</text>
</comment>
<evidence type="ECO:0000313" key="1">
    <source>
        <dbReference type="EMBL" id="MDP5274272.1"/>
    </source>
</evidence>
<evidence type="ECO:0000313" key="2">
    <source>
        <dbReference type="Proteomes" id="UP001231941"/>
    </source>
</evidence>
<proteinExistence type="predicted"/>